<dbReference type="AlphaFoldDB" id="A0A0F9QZK1"/>
<organism evidence="2">
    <name type="scientific">marine sediment metagenome</name>
    <dbReference type="NCBI Taxonomy" id="412755"/>
    <lineage>
        <taxon>unclassified sequences</taxon>
        <taxon>metagenomes</taxon>
        <taxon>ecological metagenomes</taxon>
    </lineage>
</organism>
<keyword evidence="1" id="KW-1133">Transmembrane helix</keyword>
<evidence type="ECO:0000313" key="2">
    <source>
        <dbReference type="EMBL" id="KKN47959.1"/>
    </source>
</evidence>
<feature type="transmembrane region" description="Helical" evidence="1">
    <location>
        <begin position="37"/>
        <end position="70"/>
    </location>
</feature>
<keyword evidence="1" id="KW-0472">Membrane</keyword>
<gene>
    <name evidence="2" type="ORF">LCGC14_0657730</name>
</gene>
<accession>A0A0F9QZK1</accession>
<evidence type="ECO:0000256" key="1">
    <source>
        <dbReference type="SAM" id="Phobius"/>
    </source>
</evidence>
<sequence>MIHSSWCTYCCHAEQTCLEKLMGATPEERKVRMDKALGVPVVSVIAGLVYGVFYLGVLLTITFILLYYLAAGEPPFA</sequence>
<comment type="caution">
    <text evidence="2">The sequence shown here is derived from an EMBL/GenBank/DDBJ whole genome shotgun (WGS) entry which is preliminary data.</text>
</comment>
<name>A0A0F9QZK1_9ZZZZ</name>
<dbReference type="EMBL" id="LAZR01001248">
    <property type="protein sequence ID" value="KKN47959.1"/>
    <property type="molecule type" value="Genomic_DNA"/>
</dbReference>
<protein>
    <submittedName>
        <fullName evidence="2">Uncharacterized protein</fullName>
    </submittedName>
</protein>
<proteinExistence type="predicted"/>
<reference evidence="2" key="1">
    <citation type="journal article" date="2015" name="Nature">
        <title>Complex archaea that bridge the gap between prokaryotes and eukaryotes.</title>
        <authorList>
            <person name="Spang A."/>
            <person name="Saw J.H."/>
            <person name="Jorgensen S.L."/>
            <person name="Zaremba-Niedzwiedzka K."/>
            <person name="Martijn J."/>
            <person name="Lind A.E."/>
            <person name="van Eijk R."/>
            <person name="Schleper C."/>
            <person name="Guy L."/>
            <person name="Ettema T.J."/>
        </authorList>
    </citation>
    <scope>NUCLEOTIDE SEQUENCE</scope>
</reference>
<keyword evidence="1" id="KW-0812">Transmembrane</keyword>